<dbReference type="Proteomes" id="UP000482155">
    <property type="component" value="Unassembled WGS sequence"/>
</dbReference>
<protein>
    <submittedName>
        <fullName evidence="2">Uncharacterized protein</fullName>
    </submittedName>
</protein>
<name>A0A6B3SMF5_9BURK</name>
<accession>A0A6B3SMF5</accession>
<organism evidence="2 3">
    <name type="scientific">Noviherbaspirillum galbum</name>
    <dbReference type="NCBI Taxonomy" id="2709383"/>
    <lineage>
        <taxon>Bacteria</taxon>
        <taxon>Pseudomonadati</taxon>
        <taxon>Pseudomonadota</taxon>
        <taxon>Betaproteobacteria</taxon>
        <taxon>Burkholderiales</taxon>
        <taxon>Oxalobacteraceae</taxon>
        <taxon>Noviherbaspirillum</taxon>
    </lineage>
</organism>
<evidence type="ECO:0000313" key="2">
    <source>
        <dbReference type="EMBL" id="NEX61638.1"/>
    </source>
</evidence>
<evidence type="ECO:0000256" key="1">
    <source>
        <dbReference type="SAM" id="MobiDB-lite"/>
    </source>
</evidence>
<dbReference type="EMBL" id="JAAIVB010000037">
    <property type="protein sequence ID" value="NEX61638.1"/>
    <property type="molecule type" value="Genomic_DNA"/>
</dbReference>
<dbReference type="RefSeq" id="WP_163963049.1">
    <property type="nucleotide sequence ID" value="NZ_JAAIVB010000037.1"/>
</dbReference>
<evidence type="ECO:0000313" key="3">
    <source>
        <dbReference type="Proteomes" id="UP000482155"/>
    </source>
</evidence>
<keyword evidence="3" id="KW-1185">Reference proteome</keyword>
<sequence>MVSAVPKFTNNINASPDAGARTGMPDIRQSVASLHSAFGRLKNHLRAYHDHTHTNRLKQFVVAGESGDGRLQLTAFTPVAPQAVAGGSGALTAREHEHKAAGLSTQGFMEALESEGHADIGKVTDAIIGQGKCAAFETALGKNGCPADLSSVMSELAFACASAYPEADAIAPGALRDFRDTATELARKDAAAPFYDFMARVFRLGDAEQAFASHHLPLLRLYFRLLHERSGNPQTDFAAGGAQAIGAEAFSDLNDFLAEGKSLRREGEVQDLLAANGAVRLALEGYAGASAEQAWQSVILRAHGLRQHVAQARSAGKDWITRPATGLGRAKAALVNLKAWASRGPNPMDAMLQGVQAAGKGAAVRAAAEKALAGKALLVHEQVYRLPERPRLDNLDAPTRTILFERALLQAWSGKPASAANPATANTEDRQACLDALERLLAACGCHRPQDDASDGFWQAAEAYFARTGMNRDALRGTAEAPGMLARMRQALRQDLLDQGWTGAQIDAAVKARPAASLLPEKSFAGQAQRLDGHLERLKEGSQRARAEWAWMQRTLMNYPRLRAANGRRLDASGYKAWLLEKQRHHLARMKSFQDPVAMSRLEAKLRRGKKWLSAEAFARERQARHERKRREFEVEAAVLQNLLAAVDAHLAPGGGKTPPQGREWQLVQRLLAPRGQETAAGFLEAWLEDEPARVTRCEAAWRLAEHVKWSMHWRQVPDGPDLRRGRIDQLRRQCAALLAGDGVSDRQERDALNGIQAFCDAADRKLDGYLGHAGEDRMERLALDFAHLRHLHEKAYGPEREEEYQARIKPLGLARRFGMRHQPMKLARTRFRILQRMQDPLGHLADVIENNYRGLAEGDEIRRSAEQNKGIKLPMPWESATSRLEALKDYHLPVSFNFKIRKTSKPMVEAFVDRAGAGIRVGISKQLRTNIGINGLLPIVPTQGLRFHANFSAKRFNTDKDSFLVFRFPRRESGNPGAEGTDGAASDLSASFALSRLARDLGQGFATLSNDTDLADLLAEIAARNPSLSISFETAKGSMSSFKVEGNASFAAQAGAAIERIAEDREQHAHGGSLQTTSTEAQRASILEAAAGIGNPLQGLVGPRYFASRIWRRTNKKRSAVSVTREQGMYRAGMGGITITYSNPGRYRRGIEKHLPWLRRTIGDVELDMVPRMHEQTVEATHGKVNGVISGMLNDDGAKALNIATALLEMNATNASSQPGGMDREQLLRLQAAAGDYLRGVFSGRQTDFADAKALYATHETSPRRDPGQARQEARDAHEQTTVARYVQAGGNLRPGVFSHHGGKGEIAAGKQAAGQERHSVAIPILNKAGGRGVWNAITFGNNATSVSGFREIETFRNALPTIWEVEAEASIARASDSPDAARRPVGNLMTVLAANELDTIGKVTDRLIGEGRCEAMQAGLQSLYPGRGQVLLDAVFARLAGDAKLEDFRATATRLARMDHAGPFYDFMARVFGLGEVKSAFAASNLPMFRTYLRLLSRTEWNPRARPANDGKAVKLGREALGALNRFLNAGGSLADAAGLERLDAHARGVISLAHNGFLDDGNGQALRSVTGHMRGLRRMIAASRADARLGSTSAHPFHALLKGARFAGRGTYNQVELEKGLLDKTHALHETLPPLSDAATGALNAQVLFERVLLQYWRKKGYGEFELTTLSPLPGHDEVRKCCGMAKATLERHGLAVPADDAPFWQEADAYFRGVAMTPALLRSEDLDADGQPAGILPRLRLAIDARMADAVPGAADAKGGRAEALASLGMQAEALAAANRDAALEWSWINRTLSKFPSLRGESANQMDAGKLAGWLAAKKRSLEKRIERMNARPVTPGRFKMRLLGVSGQQRTLEANARLEEKRKSELARCQAELAALEKLAPGGRPGGVLSRFLDSGPRQQTTHRERFIAYLEAGVKRISDLERLARLAEDTRWMLHGQPGPGDIDLRQRRMRDLNALAAKLKAGQAEISPAAMEAVDGIARFERQWAALNAPGNPGPATSLERLTLDRAHLDHLEQQAFGETAFQTQPEHLADVSLSRWKAWRMHPLRRAQNSLRQQQRLRQPLDQVANVLEAGYQGLKVGTALRWYRTGGFRMTLDSGMVTTPLVYAGTMGALAVTPSVQAGIEKTKKSLIEVSVSTNAVELKIGMERKTRKKLGAGISAGIAFKTASVSAGAEVAREKETGSYLVFRLPRTGLTLEGQALPAGVASDGILTADVLARFTRRLGEVLDDAGDDVDAALKAIAGEFPMVSISEQEGESRQRSAMARAGVNVVAELEVSQERAGMVQETRDTVGSFRTTAFMNVGRTQTRATVGLSASPVKLFTRMPAFRLGLREWLNERSSRFVLARAHGYYQEGGGALTQTFSTLESFGEAVRRQGSLLQEQGMTASEIRQAPELFAKRFVEADGNLQATFWSVLSEEAANALNIIGALKEGGKIDEAGSAGLQAAEEEFWATLKRGELNDLTKGTMLTVKHASSEERARGRFWFAGQGMQASTAGGVLGVARGHGGADGGRRESRESVSLRGSGRRLLPPSPVAARRTSG</sequence>
<comment type="caution">
    <text evidence="2">The sequence shown here is derived from an EMBL/GenBank/DDBJ whole genome shotgun (WGS) entry which is preliminary data.</text>
</comment>
<gene>
    <name evidence="2" type="ORF">G3574_11160</name>
</gene>
<feature type="region of interest" description="Disordered" evidence="1">
    <location>
        <begin position="1"/>
        <end position="23"/>
    </location>
</feature>
<feature type="compositionally biased region" description="Gly residues" evidence="1">
    <location>
        <begin position="2505"/>
        <end position="2516"/>
    </location>
</feature>
<feature type="compositionally biased region" description="Basic and acidic residues" evidence="1">
    <location>
        <begin position="2517"/>
        <end position="2526"/>
    </location>
</feature>
<proteinExistence type="predicted"/>
<feature type="region of interest" description="Disordered" evidence="1">
    <location>
        <begin position="2505"/>
        <end position="2548"/>
    </location>
</feature>
<reference evidence="2 3" key="1">
    <citation type="submission" date="2020-02" db="EMBL/GenBank/DDBJ databases">
        <authorList>
            <person name="Kim M.K."/>
        </authorList>
    </citation>
    <scope>NUCLEOTIDE SEQUENCE [LARGE SCALE GENOMIC DNA]</scope>
    <source>
        <strain evidence="2 3">17J57-3</strain>
    </source>
</reference>